<sequence length="81" mass="9345">MRFDEAVTLARQGELVNRPVHDPHFVAIRDGKTLYGQFVGETHFADMKPYAFTEEDVCAADWKRFTRTIPDEWEGCDAPNK</sequence>
<protein>
    <submittedName>
        <fullName evidence="1">Uncharacterized protein</fullName>
    </submittedName>
</protein>
<gene>
    <name evidence="1" type="ORF">H9874_07975</name>
</gene>
<organism evidence="1 2">
    <name type="scientific">Candidatus Bilophila faecipullorum</name>
    <dbReference type="NCBI Taxonomy" id="2838482"/>
    <lineage>
        <taxon>Bacteria</taxon>
        <taxon>Pseudomonadati</taxon>
        <taxon>Thermodesulfobacteriota</taxon>
        <taxon>Desulfovibrionia</taxon>
        <taxon>Desulfovibrionales</taxon>
        <taxon>Desulfovibrionaceae</taxon>
        <taxon>Bilophila</taxon>
    </lineage>
</organism>
<dbReference type="AlphaFoldDB" id="A0A9D1UAB5"/>
<reference evidence="1" key="1">
    <citation type="journal article" date="2021" name="PeerJ">
        <title>Extensive microbial diversity within the chicken gut microbiome revealed by metagenomics and culture.</title>
        <authorList>
            <person name="Gilroy R."/>
            <person name="Ravi A."/>
            <person name="Getino M."/>
            <person name="Pursley I."/>
            <person name="Horton D.L."/>
            <person name="Alikhan N.F."/>
            <person name="Baker D."/>
            <person name="Gharbi K."/>
            <person name="Hall N."/>
            <person name="Watson M."/>
            <person name="Adriaenssens E.M."/>
            <person name="Foster-Nyarko E."/>
            <person name="Jarju S."/>
            <person name="Secka A."/>
            <person name="Antonio M."/>
            <person name="Oren A."/>
            <person name="Chaudhuri R.R."/>
            <person name="La Ragione R."/>
            <person name="Hildebrand F."/>
            <person name="Pallen M.J."/>
        </authorList>
    </citation>
    <scope>NUCLEOTIDE SEQUENCE</scope>
    <source>
        <strain evidence="1">ChiSxjej5B17-1746</strain>
    </source>
</reference>
<evidence type="ECO:0000313" key="1">
    <source>
        <dbReference type="EMBL" id="HIW79065.1"/>
    </source>
</evidence>
<proteinExistence type="predicted"/>
<comment type="caution">
    <text evidence="1">The sequence shown here is derived from an EMBL/GenBank/DDBJ whole genome shotgun (WGS) entry which is preliminary data.</text>
</comment>
<evidence type="ECO:0000313" key="2">
    <source>
        <dbReference type="Proteomes" id="UP000824264"/>
    </source>
</evidence>
<name>A0A9D1UAB5_9BACT</name>
<dbReference type="Proteomes" id="UP000824264">
    <property type="component" value="Unassembled WGS sequence"/>
</dbReference>
<dbReference type="EMBL" id="DXGI01000307">
    <property type="protein sequence ID" value="HIW79065.1"/>
    <property type="molecule type" value="Genomic_DNA"/>
</dbReference>
<reference evidence="1" key="2">
    <citation type="submission" date="2021-04" db="EMBL/GenBank/DDBJ databases">
        <authorList>
            <person name="Gilroy R."/>
        </authorList>
    </citation>
    <scope>NUCLEOTIDE SEQUENCE</scope>
    <source>
        <strain evidence="1">ChiSxjej5B17-1746</strain>
    </source>
</reference>
<accession>A0A9D1UAB5</accession>